<sequence length="144" mass="14490">MDTQLFGAFGSGGLCLAIAVWIILGSRKAEKQGKLAKKHKGEHTAWLMIVFGIFAAGAGQAFSAPGTVGDTLTHALTSQNQAFGNVGAGAVAAILTIVLFGTKPGPWKDSILGSTVPSVYAAAGGIWALPLTVVGSVLKGLVGA</sequence>
<proteinExistence type="predicted"/>
<feature type="transmembrane region" description="Helical" evidence="1">
    <location>
        <begin position="82"/>
        <end position="101"/>
    </location>
</feature>
<dbReference type="Proteomes" id="UP001422759">
    <property type="component" value="Unassembled WGS sequence"/>
</dbReference>
<feature type="transmembrane region" description="Helical" evidence="1">
    <location>
        <begin position="45"/>
        <end position="62"/>
    </location>
</feature>
<evidence type="ECO:0000313" key="3">
    <source>
        <dbReference type="Proteomes" id="UP001422759"/>
    </source>
</evidence>
<comment type="caution">
    <text evidence="2">The sequence shown here is derived from an EMBL/GenBank/DDBJ whole genome shotgun (WGS) entry which is preliminary data.</text>
</comment>
<evidence type="ECO:0000313" key="2">
    <source>
        <dbReference type="EMBL" id="GAA2129873.1"/>
    </source>
</evidence>
<keyword evidence="3" id="KW-1185">Reference proteome</keyword>
<organism evidence="2 3">
    <name type="scientific">Kitasatospora kazusensis</name>
    <dbReference type="NCBI Taxonomy" id="407974"/>
    <lineage>
        <taxon>Bacteria</taxon>
        <taxon>Bacillati</taxon>
        <taxon>Actinomycetota</taxon>
        <taxon>Actinomycetes</taxon>
        <taxon>Kitasatosporales</taxon>
        <taxon>Streptomycetaceae</taxon>
        <taxon>Kitasatospora</taxon>
    </lineage>
</organism>
<accession>A0ABN2YMW4</accession>
<reference evidence="2 3" key="1">
    <citation type="journal article" date="2019" name="Int. J. Syst. Evol. Microbiol.">
        <title>The Global Catalogue of Microorganisms (GCM) 10K type strain sequencing project: providing services to taxonomists for standard genome sequencing and annotation.</title>
        <authorList>
            <consortium name="The Broad Institute Genomics Platform"/>
            <consortium name="The Broad Institute Genome Sequencing Center for Infectious Disease"/>
            <person name="Wu L."/>
            <person name="Ma J."/>
        </authorList>
    </citation>
    <scope>NUCLEOTIDE SEQUENCE [LARGE SCALE GENOMIC DNA]</scope>
    <source>
        <strain evidence="2 3">JCM 14560</strain>
    </source>
</reference>
<feature type="transmembrane region" description="Helical" evidence="1">
    <location>
        <begin position="6"/>
        <end position="24"/>
    </location>
</feature>
<keyword evidence="1" id="KW-0812">Transmembrane</keyword>
<keyword evidence="1" id="KW-0472">Membrane</keyword>
<dbReference type="EMBL" id="BAAANT010000001">
    <property type="protein sequence ID" value="GAA2129873.1"/>
    <property type="molecule type" value="Genomic_DNA"/>
</dbReference>
<dbReference type="RefSeq" id="WP_344459593.1">
    <property type="nucleotide sequence ID" value="NZ_BAAANT010000001.1"/>
</dbReference>
<name>A0ABN2YMW4_9ACTN</name>
<evidence type="ECO:0000256" key="1">
    <source>
        <dbReference type="SAM" id="Phobius"/>
    </source>
</evidence>
<keyword evidence="1" id="KW-1133">Transmembrane helix</keyword>
<gene>
    <name evidence="2" type="ORF">GCM10009760_01620</name>
</gene>
<protein>
    <submittedName>
        <fullName evidence="2">Uncharacterized protein</fullName>
    </submittedName>
</protein>